<gene>
    <name evidence="4" type="primary">XRCC2</name>
</gene>
<dbReference type="GO" id="GO:0000400">
    <property type="term" value="F:four-way junction DNA binding"/>
    <property type="evidence" value="ECO:0007669"/>
    <property type="project" value="TreeGrafter"/>
</dbReference>
<feature type="domain" description="RecA family profile 1" evidence="2">
    <location>
        <begin position="241"/>
        <end position="422"/>
    </location>
</feature>
<protein>
    <submittedName>
        <fullName evidence="4">DNA repair protein XRCC2</fullName>
    </submittedName>
</protein>
<dbReference type="CDD" id="cd19490">
    <property type="entry name" value="XRCC2"/>
    <property type="match status" value="1"/>
</dbReference>
<feature type="region of interest" description="Disordered" evidence="1">
    <location>
        <begin position="1"/>
        <end position="23"/>
    </location>
</feature>
<organism evidence="3 4">
    <name type="scientific">Puma concolor</name>
    <name type="common">Mountain lion</name>
    <name type="synonym">Felis concolor</name>
    <dbReference type="NCBI Taxonomy" id="9696"/>
    <lineage>
        <taxon>Eukaryota</taxon>
        <taxon>Metazoa</taxon>
        <taxon>Chordata</taxon>
        <taxon>Craniata</taxon>
        <taxon>Vertebrata</taxon>
        <taxon>Euteleostomi</taxon>
        <taxon>Mammalia</taxon>
        <taxon>Eutheria</taxon>
        <taxon>Laurasiatheria</taxon>
        <taxon>Carnivora</taxon>
        <taxon>Feliformia</taxon>
        <taxon>Felidae</taxon>
        <taxon>Felinae</taxon>
        <taxon>Puma</taxon>
    </lineage>
</organism>
<dbReference type="KEGG" id="pcoo:112866518"/>
<dbReference type="RefSeq" id="XP_025785201.1">
    <property type="nucleotide sequence ID" value="XM_025929416.1"/>
</dbReference>
<evidence type="ECO:0000256" key="1">
    <source>
        <dbReference type="SAM" id="MobiDB-lite"/>
    </source>
</evidence>
<dbReference type="InterPro" id="IPR020588">
    <property type="entry name" value="RecA_ATP-bd"/>
</dbReference>
<dbReference type="GO" id="GO:0140664">
    <property type="term" value="F:ATP-dependent DNA damage sensor activity"/>
    <property type="evidence" value="ECO:0007669"/>
    <property type="project" value="InterPro"/>
</dbReference>
<dbReference type="CTD" id="7516"/>
<dbReference type="GO" id="GO:0005524">
    <property type="term" value="F:ATP binding"/>
    <property type="evidence" value="ECO:0007669"/>
    <property type="project" value="InterPro"/>
</dbReference>
<dbReference type="GO" id="GO:0033063">
    <property type="term" value="C:Rad51B-Rad51C-Rad51D-XRCC2 complex"/>
    <property type="evidence" value="ECO:0007669"/>
    <property type="project" value="InterPro"/>
</dbReference>
<dbReference type="PANTHER" id="PTHR46644:SF2">
    <property type="entry name" value="DNA REPAIR PROTEIN XRCC2"/>
    <property type="match status" value="1"/>
</dbReference>
<dbReference type="SUPFAM" id="SSF52540">
    <property type="entry name" value="P-loop containing nucleoside triphosphate hydrolases"/>
    <property type="match status" value="1"/>
</dbReference>
<reference evidence="4" key="1">
    <citation type="submission" date="2025-08" db="UniProtKB">
        <authorList>
            <consortium name="RefSeq"/>
        </authorList>
    </citation>
    <scope>IDENTIFICATION</scope>
    <source>
        <tissue evidence="4">Blood</tissue>
    </source>
</reference>
<sequence length="498" mass="54631">MFMPRPAPASPIPPQPPQHSKELKYRNTAEWVLPIDKLSGGMKEMIHAFLVPALNPLGNLSFLGEENEEVGEYARSVSPAEFLTCKVWGSPRPPLGVAARWKDSELTESCYIHGYGSLQGKDADLKAAQGDVTDQSLGEFLMHTLPVVLSSCACGQCLVLPATCVTLQAVAVPHLCTVHLPAECSLSPPRLCTLADALVLSTCPSSVHLMNSGGSSSNEELAVSWADTLKAGICLTRVLLARLEGRSSLKEIEPYLFADEDSSVHGDILEFHGPEGTGKTEMLYHLTARCVLPKSEGGLEVEVLFIDTDYRFDMLRLVTILERRLSGGSEDAVKRCLGRLFVVSCGSSTHLLLTLHSLESTVCGHPSLCLLILDSLSAFYWIDRANGGESVNSQESALKKCSQFLEKLAHEYRLVVFATTQSLMQKASAWTEGPSSAEADYRPYLCKAWQRVVKHRLFFSRPEDLKTSNRFSLVSHNLKSNSFKKHVFIIGESGIEFC</sequence>
<evidence type="ECO:0000313" key="4">
    <source>
        <dbReference type="RefSeq" id="XP_025785201.1"/>
    </source>
</evidence>
<keyword evidence="3" id="KW-1185">Reference proteome</keyword>
<evidence type="ECO:0000313" key="3">
    <source>
        <dbReference type="Proteomes" id="UP000515131"/>
    </source>
</evidence>
<dbReference type="Pfam" id="PF08423">
    <property type="entry name" value="Rad51"/>
    <property type="match status" value="1"/>
</dbReference>
<dbReference type="Proteomes" id="UP000515131">
    <property type="component" value="Unplaced"/>
</dbReference>
<dbReference type="GO" id="GO:0042148">
    <property type="term" value="P:DNA strand invasion"/>
    <property type="evidence" value="ECO:0007669"/>
    <property type="project" value="TreeGrafter"/>
</dbReference>
<proteinExistence type="predicted"/>
<dbReference type="Gene3D" id="3.40.50.300">
    <property type="entry name" value="P-loop containing nucleotide triphosphate hydrolases"/>
    <property type="match status" value="1"/>
</dbReference>
<dbReference type="GO" id="GO:0005813">
    <property type="term" value="C:centrosome"/>
    <property type="evidence" value="ECO:0007669"/>
    <property type="project" value="TreeGrafter"/>
</dbReference>
<dbReference type="PROSITE" id="PS50162">
    <property type="entry name" value="RECA_2"/>
    <property type="match status" value="1"/>
</dbReference>
<dbReference type="InterPro" id="IPR013632">
    <property type="entry name" value="Rad51_C"/>
</dbReference>
<feature type="compositionally biased region" description="Pro residues" evidence="1">
    <location>
        <begin position="1"/>
        <end position="17"/>
    </location>
</feature>
<accession>A0A6P6IAI1</accession>
<dbReference type="AlphaFoldDB" id="A0A6P6IAI1"/>
<dbReference type="InterPro" id="IPR030547">
    <property type="entry name" value="XRCC2"/>
</dbReference>
<dbReference type="GeneID" id="112866518"/>
<dbReference type="GO" id="GO:0000724">
    <property type="term" value="P:double-strand break repair via homologous recombination"/>
    <property type="evidence" value="ECO:0007669"/>
    <property type="project" value="InterPro"/>
</dbReference>
<evidence type="ECO:0000259" key="2">
    <source>
        <dbReference type="PROSITE" id="PS50162"/>
    </source>
</evidence>
<dbReference type="GO" id="GO:0005657">
    <property type="term" value="C:replication fork"/>
    <property type="evidence" value="ECO:0007669"/>
    <property type="project" value="InterPro"/>
</dbReference>
<dbReference type="PANTHER" id="PTHR46644">
    <property type="entry name" value="DNA REPAIR PROTEIN XRCC2"/>
    <property type="match status" value="1"/>
</dbReference>
<name>A0A6P6IAI1_PUMCO</name>
<dbReference type="InterPro" id="IPR027417">
    <property type="entry name" value="P-loop_NTPase"/>
</dbReference>